<dbReference type="OrthoDB" id="6182585at2"/>
<name>A0A109ULY4_9GAMM</name>
<feature type="signal peptide" evidence="2">
    <location>
        <begin position="1"/>
        <end position="29"/>
    </location>
</feature>
<reference evidence="3 4" key="2">
    <citation type="submission" date="2016-02" db="EMBL/GenBank/DDBJ databases">
        <authorList>
            <person name="Wen L."/>
            <person name="He K."/>
            <person name="Yang H."/>
        </authorList>
    </citation>
    <scope>NUCLEOTIDE SEQUENCE [LARGE SCALE GENOMIC DNA]</scope>
    <source>
        <strain evidence="3 4">AGD 8-3</strain>
    </source>
</reference>
<dbReference type="EMBL" id="CP014226">
    <property type="protein sequence ID" value="AMD01268.1"/>
    <property type="molecule type" value="Genomic_DNA"/>
</dbReference>
<feature type="chain" id="PRO_5007140971" description="PRC-barrel domain-containing protein" evidence="2">
    <location>
        <begin position="30"/>
        <end position="196"/>
    </location>
</feature>
<keyword evidence="2" id="KW-0732">Signal</keyword>
<protein>
    <recommendedName>
        <fullName evidence="5">PRC-barrel domain-containing protein</fullName>
    </recommendedName>
</protein>
<feature type="region of interest" description="Disordered" evidence="1">
    <location>
        <begin position="162"/>
        <end position="185"/>
    </location>
</feature>
<dbReference type="RefSeq" id="WP_066448875.1">
    <property type="nucleotide sequence ID" value="NZ_CP014226.1"/>
</dbReference>
<dbReference type="Gene3D" id="1.10.287.700">
    <property type="entry name" value="Helix hairpin bin"/>
    <property type="match status" value="1"/>
</dbReference>
<dbReference type="KEGG" id="hco:LOKO_02205"/>
<accession>A0A109ULY4</accession>
<dbReference type="Proteomes" id="UP000063387">
    <property type="component" value="Chromosome"/>
</dbReference>
<evidence type="ECO:0008006" key="5">
    <source>
        <dbReference type="Google" id="ProtNLM"/>
    </source>
</evidence>
<gene>
    <name evidence="3" type="ORF">LOKO_02205</name>
</gene>
<evidence type="ECO:0000256" key="2">
    <source>
        <dbReference type="SAM" id="SignalP"/>
    </source>
</evidence>
<evidence type="ECO:0000256" key="1">
    <source>
        <dbReference type="SAM" id="MobiDB-lite"/>
    </source>
</evidence>
<reference evidence="3 4" key="1">
    <citation type="journal article" date="2016" name="Genome Announc.">
        <title>Draft Genome Sequence of 'Halomonas chromatireducens' Strain AGD 8-3, a Haloalkaliphilic Chromate- and Selenite-Reducing Gammaproteobacterium.</title>
        <authorList>
            <person name="Sharko F.S."/>
            <person name="Shapovalova A.A."/>
            <person name="Tsygankova S.V."/>
            <person name="Komova A.V."/>
            <person name="Boulygina E.S."/>
            <person name="Teslyuk A.B."/>
            <person name="Gotovtsev P.M."/>
            <person name="Namsaraev Z.B."/>
            <person name="Khijniak T.V."/>
            <person name="Nedoluzhko A.V."/>
            <person name="Vasilov R.G."/>
        </authorList>
    </citation>
    <scope>NUCLEOTIDE SEQUENCE [LARGE SCALE GENOMIC DNA]</scope>
    <source>
        <strain evidence="3 4">AGD 8-3</strain>
    </source>
</reference>
<proteinExistence type="predicted"/>
<sequence>MTHRSFARTVLATSIGLLVGGLTVAGAHAQFDPQGLYSNRAILDAEVYFEAAPDSQPSEIVDILLGDDMQVHALIIRTHEDVGQDGDYLVITNDHYRLVNHEEDGDTTHDVLVDANEDALGAMPRYDQDWWDMARQRARDAWHTAGEGAESAWHQTREGADRIGEGAESAWERTQEGAERAGRAVSDLLNNWTNND</sequence>
<feature type="compositionally biased region" description="Basic and acidic residues" evidence="1">
    <location>
        <begin position="162"/>
        <end position="182"/>
    </location>
</feature>
<evidence type="ECO:0000313" key="4">
    <source>
        <dbReference type="Proteomes" id="UP000063387"/>
    </source>
</evidence>
<dbReference type="PATRIC" id="fig|507626.3.peg.2196"/>
<keyword evidence="4" id="KW-1185">Reference proteome</keyword>
<organism evidence="3 4">
    <name type="scientific">Halomonas chromatireducens</name>
    <dbReference type="NCBI Taxonomy" id="507626"/>
    <lineage>
        <taxon>Bacteria</taxon>
        <taxon>Pseudomonadati</taxon>
        <taxon>Pseudomonadota</taxon>
        <taxon>Gammaproteobacteria</taxon>
        <taxon>Oceanospirillales</taxon>
        <taxon>Halomonadaceae</taxon>
        <taxon>Halomonas</taxon>
    </lineage>
</organism>
<evidence type="ECO:0000313" key="3">
    <source>
        <dbReference type="EMBL" id="AMD01268.1"/>
    </source>
</evidence>
<dbReference type="AlphaFoldDB" id="A0A109ULY4"/>